<dbReference type="KEGG" id="eic:NT01EI_2270"/>
<reference evidence="1 2" key="2">
    <citation type="journal article" date="2012" name="J. Bacteriol.">
        <title>Genome Sequence of Edwardsiella ictaluri 93-146, a Strain Associated with a Natural Channel Catfish Outbreak of Enteric Septicemia of Catfish.</title>
        <authorList>
            <person name="Williams M.L."/>
            <person name="Gillaspy A.F."/>
            <person name="Dyer D.W."/>
            <person name="Thune R.L."/>
            <person name="Waldbieser G.C."/>
            <person name="Schuster S.C."/>
            <person name="Gipson J."/>
            <person name="Zaitshik J."/>
            <person name="Landry C."/>
            <person name="Banes M.M."/>
            <person name="Lawrence M.L."/>
        </authorList>
    </citation>
    <scope>NUCLEOTIDE SEQUENCE [LARGE SCALE GENOMIC DNA]</scope>
    <source>
        <strain evidence="1 2">93-146</strain>
    </source>
</reference>
<sequence>MNLPKLPDIALPGWMSLGEPLTLAHASKRYWEIVYGWLTWPLAQIDVDSCAVPLLNLLAYQRSITRFNGEPLRLFRLRVKHAFINAQDAGEQRGFERIFQRLEIGDVQTLQRQSRLDWDQIMLRINDLQLSENNALMMSLVRQYGRTCRRYFFQIINNRTLHITGATFDGDYRYLHAKIPRVTNEGTHP</sequence>
<organism evidence="1 2">
    <name type="scientific">Edwardsiella ictaluri (strain 93-146)</name>
    <dbReference type="NCBI Taxonomy" id="634503"/>
    <lineage>
        <taxon>Bacteria</taxon>
        <taxon>Pseudomonadati</taxon>
        <taxon>Pseudomonadota</taxon>
        <taxon>Gammaproteobacteria</taxon>
        <taxon>Enterobacterales</taxon>
        <taxon>Hafniaceae</taxon>
        <taxon>Edwardsiella</taxon>
    </lineage>
</organism>
<evidence type="ECO:0000313" key="2">
    <source>
        <dbReference type="Proteomes" id="UP000001485"/>
    </source>
</evidence>
<dbReference type="HOGENOM" id="CLU_109377_0_0_6"/>
<dbReference type="RefSeq" id="WP_015871566.1">
    <property type="nucleotide sequence ID" value="NC_012779.2"/>
</dbReference>
<evidence type="ECO:0000313" key="1">
    <source>
        <dbReference type="EMBL" id="ACR69444.1"/>
    </source>
</evidence>
<reference evidence="2" key="1">
    <citation type="submission" date="2009-03" db="EMBL/GenBank/DDBJ databases">
        <title>Complete genome sequence of Edwardsiella ictaluri 93-146.</title>
        <authorList>
            <person name="Williams M.L."/>
            <person name="Gillaspy A.F."/>
            <person name="Dyer D.W."/>
            <person name="Thune R.L."/>
            <person name="Waldbieser G.C."/>
            <person name="Schuster S.C."/>
            <person name="Gipson J."/>
            <person name="Zaitshik J."/>
            <person name="Landry C."/>
            <person name="Lawrence M.L."/>
        </authorList>
    </citation>
    <scope>NUCLEOTIDE SEQUENCE [LARGE SCALE GENOMIC DNA]</scope>
    <source>
        <strain evidence="2">93-146</strain>
    </source>
</reference>
<gene>
    <name evidence="1" type="ordered locus">NT01EI_2270</name>
</gene>
<evidence type="ECO:0008006" key="3">
    <source>
        <dbReference type="Google" id="ProtNLM"/>
    </source>
</evidence>
<proteinExistence type="predicted"/>
<protein>
    <recommendedName>
        <fullName evidence="3">Phage protein</fullName>
    </recommendedName>
</protein>
<dbReference type="EMBL" id="CP001600">
    <property type="protein sequence ID" value="ACR69444.1"/>
    <property type="molecule type" value="Genomic_DNA"/>
</dbReference>
<dbReference type="AlphaFoldDB" id="C5BH13"/>
<name>C5BH13_EDWI9</name>
<accession>C5BH13</accession>
<dbReference type="GeneID" id="69539187"/>
<dbReference type="Proteomes" id="UP000001485">
    <property type="component" value="Chromosome"/>
</dbReference>